<accession>A0ABV4KJ71</accession>
<name>A0ABV4KJ71_9FLAO</name>
<dbReference type="EMBL" id="JASMRN010000014">
    <property type="protein sequence ID" value="MEZ7516513.1"/>
    <property type="molecule type" value="Genomic_DNA"/>
</dbReference>
<evidence type="ECO:0000313" key="1">
    <source>
        <dbReference type="EMBL" id="MEZ7516513.1"/>
    </source>
</evidence>
<organism evidence="1 2">
    <name type="scientific">Flavobacterium frigidarium</name>
    <dbReference type="NCBI Taxonomy" id="99286"/>
    <lineage>
        <taxon>Bacteria</taxon>
        <taxon>Pseudomonadati</taxon>
        <taxon>Bacteroidota</taxon>
        <taxon>Flavobacteriia</taxon>
        <taxon>Flavobacteriales</taxon>
        <taxon>Flavobacteriaceae</taxon>
        <taxon>Flavobacterium</taxon>
    </lineage>
</organism>
<protein>
    <submittedName>
        <fullName evidence="1">Uncharacterized protein</fullName>
    </submittedName>
</protein>
<comment type="caution">
    <text evidence="1">The sequence shown here is derived from an EMBL/GenBank/DDBJ whole genome shotgun (WGS) entry which is preliminary data.</text>
</comment>
<dbReference type="Proteomes" id="UP001568894">
    <property type="component" value="Unassembled WGS sequence"/>
</dbReference>
<keyword evidence="2" id="KW-1185">Reference proteome</keyword>
<dbReference type="RefSeq" id="WP_371571785.1">
    <property type="nucleotide sequence ID" value="NZ_JASMRN010000014.1"/>
</dbReference>
<gene>
    <name evidence="1" type="ORF">QO192_14615</name>
</gene>
<reference evidence="1 2" key="1">
    <citation type="submission" date="2023-05" db="EMBL/GenBank/DDBJ databases">
        <title>Adaptations of aquatic viruses from atmosphere-close ecosystems of the Central Arctic Ocean.</title>
        <authorList>
            <person name="Rahlff J."/>
            <person name="Holmfeldt K."/>
        </authorList>
    </citation>
    <scope>NUCLEOTIDE SEQUENCE [LARGE SCALE GENOMIC DNA]</scope>
    <source>
        <strain evidence="1 2">Arc14</strain>
    </source>
</reference>
<proteinExistence type="predicted"/>
<evidence type="ECO:0000313" key="2">
    <source>
        <dbReference type="Proteomes" id="UP001568894"/>
    </source>
</evidence>
<sequence>MRTIHKLITGFKNAFNLNETKKSPQLIAVTQADFCQNMAITDYYCNESNLFI</sequence>